<organism evidence="1 2">
    <name type="scientific">Rubripirellula reticaptiva</name>
    <dbReference type="NCBI Taxonomy" id="2528013"/>
    <lineage>
        <taxon>Bacteria</taxon>
        <taxon>Pseudomonadati</taxon>
        <taxon>Planctomycetota</taxon>
        <taxon>Planctomycetia</taxon>
        <taxon>Pirellulales</taxon>
        <taxon>Pirellulaceae</taxon>
        <taxon>Rubripirellula</taxon>
    </lineage>
</organism>
<evidence type="ECO:0000313" key="2">
    <source>
        <dbReference type="Proteomes" id="UP000317977"/>
    </source>
</evidence>
<protein>
    <submittedName>
        <fullName evidence="1">Uncharacterized protein</fullName>
    </submittedName>
</protein>
<keyword evidence="2" id="KW-1185">Reference proteome</keyword>
<reference evidence="1 2" key="1">
    <citation type="submission" date="2019-02" db="EMBL/GenBank/DDBJ databases">
        <title>Deep-cultivation of Planctomycetes and their phenomic and genomic characterization uncovers novel biology.</title>
        <authorList>
            <person name="Wiegand S."/>
            <person name="Jogler M."/>
            <person name="Boedeker C."/>
            <person name="Pinto D."/>
            <person name="Vollmers J."/>
            <person name="Rivas-Marin E."/>
            <person name="Kohn T."/>
            <person name="Peeters S.H."/>
            <person name="Heuer A."/>
            <person name="Rast P."/>
            <person name="Oberbeckmann S."/>
            <person name="Bunk B."/>
            <person name="Jeske O."/>
            <person name="Meyerdierks A."/>
            <person name="Storesund J.E."/>
            <person name="Kallscheuer N."/>
            <person name="Luecker S."/>
            <person name="Lage O.M."/>
            <person name="Pohl T."/>
            <person name="Merkel B.J."/>
            <person name="Hornburger P."/>
            <person name="Mueller R.-W."/>
            <person name="Bruemmer F."/>
            <person name="Labrenz M."/>
            <person name="Spormann A.M."/>
            <person name="Op Den Camp H."/>
            <person name="Overmann J."/>
            <person name="Amann R."/>
            <person name="Jetten M.S.M."/>
            <person name="Mascher T."/>
            <person name="Medema M.H."/>
            <person name="Devos D.P."/>
            <person name="Kaster A.-K."/>
            <person name="Ovreas L."/>
            <person name="Rohde M."/>
            <person name="Galperin M.Y."/>
            <person name="Jogler C."/>
        </authorList>
    </citation>
    <scope>NUCLEOTIDE SEQUENCE [LARGE SCALE GENOMIC DNA]</scope>
    <source>
        <strain evidence="1 2">Poly59</strain>
    </source>
</reference>
<dbReference type="AlphaFoldDB" id="A0A5C6ERU5"/>
<comment type="caution">
    <text evidence="1">The sequence shown here is derived from an EMBL/GenBank/DDBJ whole genome shotgun (WGS) entry which is preliminary data.</text>
</comment>
<sequence>MANQLAMDKSLAINNLRRAGYSQRRIAKTLGVSRGAVRRQLEAESSNRTIAPTVPIQKRTLQKLC</sequence>
<dbReference type="Proteomes" id="UP000317977">
    <property type="component" value="Unassembled WGS sequence"/>
</dbReference>
<accession>A0A5C6ERU5</accession>
<dbReference type="EMBL" id="SJPX01000003">
    <property type="protein sequence ID" value="TWU51688.1"/>
    <property type="molecule type" value="Genomic_DNA"/>
</dbReference>
<proteinExistence type="predicted"/>
<dbReference type="Gene3D" id="1.10.10.60">
    <property type="entry name" value="Homeodomain-like"/>
    <property type="match status" value="1"/>
</dbReference>
<dbReference type="OrthoDB" id="3193769at2"/>
<name>A0A5C6ERU5_9BACT</name>
<gene>
    <name evidence="1" type="ORF">Poly59_32830</name>
</gene>
<evidence type="ECO:0000313" key="1">
    <source>
        <dbReference type="EMBL" id="TWU51688.1"/>
    </source>
</evidence>